<organism evidence="2 3">
    <name type="scientific">Saccharothrix hoggarensis</name>
    <dbReference type="NCBI Taxonomy" id="913853"/>
    <lineage>
        <taxon>Bacteria</taxon>
        <taxon>Bacillati</taxon>
        <taxon>Actinomycetota</taxon>
        <taxon>Actinomycetes</taxon>
        <taxon>Pseudonocardiales</taxon>
        <taxon>Pseudonocardiaceae</taxon>
        <taxon>Saccharothrix</taxon>
    </lineage>
</organism>
<keyword evidence="1" id="KW-1133">Transmembrane helix</keyword>
<keyword evidence="1" id="KW-0472">Membrane</keyword>
<keyword evidence="3" id="KW-1185">Reference proteome</keyword>
<comment type="caution">
    <text evidence="2">The sequence shown here is derived from an EMBL/GenBank/DDBJ whole genome shotgun (WGS) entry which is preliminary data.</text>
</comment>
<feature type="non-terminal residue" evidence="2">
    <location>
        <position position="69"/>
    </location>
</feature>
<evidence type="ECO:0000256" key="1">
    <source>
        <dbReference type="SAM" id="Phobius"/>
    </source>
</evidence>
<evidence type="ECO:0000313" key="3">
    <source>
        <dbReference type="Proteomes" id="UP001597168"/>
    </source>
</evidence>
<accession>A0ABW3R5K5</accession>
<dbReference type="Proteomes" id="UP001597168">
    <property type="component" value="Unassembled WGS sequence"/>
</dbReference>
<feature type="transmembrane region" description="Helical" evidence="1">
    <location>
        <begin position="15"/>
        <end position="38"/>
    </location>
</feature>
<protein>
    <submittedName>
        <fullName evidence="2">DUF3515 domain-containing protein</fullName>
    </submittedName>
</protein>
<keyword evidence="1" id="KW-0812">Transmembrane</keyword>
<reference evidence="3" key="1">
    <citation type="journal article" date="2019" name="Int. J. Syst. Evol. Microbiol.">
        <title>The Global Catalogue of Microorganisms (GCM) 10K type strain sequencing project: providing services to taxonomists for standard genome sequencing and annotation.</title>
        <authorList>
            <consortium name="The Broad Institute Genomics Platform"/>
            <consortium name="The Broad Institute Genome Sequencing Center for Infectious Disease"/>
            <person name="Wu L."/>
            <person name="Ma J."/>
        </authorList>
    </citation>
    <scope>NUCLEOTIDE SEQUENCE [LARGE SCALE GENOMIC DNA]</scope>
    <source>
        <strain evidence="3">CCUG 60214</strain>
    </source>
</reference>
<evidence type="ECO:0000313" key="2">
    <source>
        <dbReference type="EMBL" id="MFD1152357.1"/>
    </source>
</evidence>
<gene>
    <name evidence="2" type="ORF">ACFQ3T_34920</name>
</gene>
<sequence length="69" mass="6726">MAQEPEPASLLPRPLLAVALGLPVLLAVAVAAVGLFLGGDDGGDVAVRPAVHTGPLALVPVPAPEAESA</sequence>
<dbReference type="EMBL" id="JBHTLK010000371">
    <property type="protein sequence ID" value="MFD1152357.1"/>
    <property type="molecule type" value="Genomic_DNA"/>
</dbReference>
<name>A0ABW3R5K5_9PSEU</name>
<proteinExistence type="predicted"/>